<keyword evidence="1" id="KW-0812">Transmembrane</keyword>
<keyword evidence="3" id="KW-1185">Reference proteome</keyword>
<evidence type="ECO:0000313" key="3">
    <source>
        <dbReference type="Proteomes" id="UP000322976"/>
    </source>
</evidence>
<keyword evidence="1" id="KW-0472">Membrane</keyword>
<feature type="transmembrane region" description="Helical" evidence="1">
    <location>
        <begin position="15"/>
        <end position="35"/>
    </location>
</feature>
<feature type="transmembrane region" description="Helical" evidence="1">
    <location>
        <begin position="85"/>
        <end position="104"/>
    </location>
</feature>
<sequence>MLNYLASIFGDFAEIRSATIAVLLILVAAAALFHFYRDRLKFDTRTIVYGGVCIAISFLLSYIRFYHWPQGGSITPGSMLPLFIYAYYFGPVAGITAGAAYGILQLIQDPYILHWAQVLLDYPLPFAALGLAGFFKDNFRLGILVGGFGRFFFHFLSGVIFFGSYAPPGMSPFAYSIAVNGSIIGTEVAICFAISLIPQFYNAVQNLRRSIIRA</sequence>
<comment type="caution">
    <text evidence="2">The sequence shown here is derived from an EMBL/GenBank/DDBJ whole genome shotgun (WGS) entry which is preliminary data.</text>
</comment>
<dbReference type="Pfam" id="PF09515">
    <property type="entry name" value="Thia_YuaJ"/>
    <property type="match status" value="1"/>
</dbReference>
<dbReference type="GO" id="GO:0005886">
    <property type="term" value="C:plasma membrane"/>
    <property type="evidence" value="ECO:0007669"/>
    <property type="project" value="InterPro"/>
</dbReference>
<dbReference type="RefSeq" id="WP_149545169.1">
    <property type="nucleotide sequence ID" value="NZ_VTPS01000008.1"/>
</dbReference>
<dbReference type="GO" id="GO:0015234">
    <property type="term" value="F:thiamine transmembrane transporter activity"/>
    <property type="evidence" value="ECO:0007669"/>
    <property type="project" value="InterPro"/>
</dbReference>
<dbReference type="AlphaFoldDB" id="A0A5D8QC91"/>
<dbReference type="NCBIfam" id="TIGR02357">
    <property type="entry name" value="ECF_ThiT_YuaJ"/>
    <property type="match status" value="1"/>
</dbReference>
<keyword evidence="1" id="KW-1133">Transmembrane helix</keyword>
<feature type="transmembrane region" description="Helical" evidence="1">
    <location>
        <begin position="174"/>
        <end position="197"/>
    </location>
</feature>
<feature type="transmembrane region" description="Helical" evidence="1">
    <location>
        <begin position="47"/>
        <end position="65"/>
    </location>
</feature>
<dbReference type="Gene3D" id="1.10.1760.20">
    <property type="match status" value="1"/>
</dbReference>
<protein>
    <submittedName>
        <fullName evidence="2">Energy-coupled thiamine transporter ThiT</fullName>
    </submittedName>
</protein>
<dbReference type="EMBL" id="VTPS01000008">
    <property type="protein sequence ID" value="TZE82152.1"/>
    <property type="molecule type" value="Genomic_DNA"/>
</dbReference>
<name>A0A5D8QC91_9THEO</name>
<accession>A0A5D8QC91</accession>
<feature type="transmembrane region" description="Helical" evidence="1">
    <location>
        <begin position="111"/>
        <end position="135"/>
    </location>
</feature>
<evidence type="ECO:0000313" key="2">
    <source>
        <dbReference type="EMBL" id="TZE82152.1"/>
    </source>
</evidence>
<organism evidence="2 3">
    <name type="scientific">Calorimonas adulescens</name>
    <dbReference type="NCBI Taxonomy" id="2606906"/>
    <lineage>
        <taxon>Bacteria</taxon>
        <taxon>Bacillati</taxon>
        <taxon>Bacillota</taxon>
        <taxon>Clostridia</taxon>
        <taxon>Thermoanaerobacterales</taxon>
        <taxon>Thermoanaerobacteraceae</taxon>
        <taxon>Calorimonas</taxon>
    </lineage>
</organism>
<feature type="transmembrane region" description="Helical" evidence="1">
    <location>
        <begin position="141"/>
        <end position="162"/>
    </location>
</feature>
<proteinExistence type="predicted"/>
<gene>
    <name evidence="2" type="primary">thiT</name>
    <name evidence="2" type="ORF">FWJ32_06585</name>
</gene>
<dbReference type="InterPro" id="IPR012651">
    <property type="entry name" value="Thia_Transptr_ThiT"/>
</dbReference>
<evidence type="ECO:0000256" key="1">
    <source>
        <dbReference type="SAM" id="Phobius"/>
    </source>
</evidence>
<dbReference type="Proteomes" id="UP000322976">
    <property type="component" value="Unassembled WGS sequence"/>
</dbReference>
<reference evidence="2 3" key="1">
    <citation type="submission" date="2019-08" db="EMBL/GenBank/DDBJ databases">
        <title>Calorimonas adulescens gen. nov., sp. nov., an anaerobic thermophilic bacterium from Sakhalin hot spring.</title>
        <authorList>
            <person name="Khomyakova M.A."/>
            <person name="Merkel A.Y."/>
            <person name="Novikov A."/>
            <person name="Bonch-Osmolovskaya E.A."/>
            <person name="Slobodkin A.I."/>
        </authorList>
    </citation>
    <scope>NUCLEOTIDE SEQUENCE [LARGE SCALE GENOMIC DNA]</scope>
    <source>
        <strain evidence="2 3">A05MB</strain>
    </source>
</reference>